<comment type="cofactor">
    <cofactor evidence="1">
        <name>(R)-lipoate</name>
        <dbReference type="ChEBI" id="CHEBI:83088"/>
    </cofactor>
</comment>
<evidence type="ECO:0000256" key="2">
    <source>
        <dbReference type="ARBA" id="ARBA00011484"/>
    </source>
</evidence>
<keyword evidence="3 7" id="KW-0808">Transferase</keyword>
<evidence type="ECO:0000256" key="4">
    <source>
        <dbReference type="ARBA" id="ARBA00022823"/>
    </source>
</evidence>
<accession>A0A557S534</accession>
<dbReference type="GO" id="GO:0006086">
    <property type="term" value="P:pyruvate decarboxylation to acetyl-CoA"/>
    <property type="evidence" value="ECO:0007669"/>
    <property type="project" value="TreeGrafter"/>
</dbReference>
<reference evidence="7 8" key="1">
    <citation type="submission" date="2019-07" db="EMBL/GenBank/DDBJ databases">
        <title>The pathways for chlorine oxyanion respiration interact through the shared metabolite chlorate.</title>
        <authorList>
            <person name="Barnum T.P."/>
            <person name="Cheng Y."/>
            <person name="Hill K.A."/>
            <person name="Lucas L.N."/>
            <person name="Carlson H.K."/>
            <person name="Coates J.D."/>
        </authorList>
    </citation>
    <scope>NUCLEOTIDE SEQUENCE [LARGE SCALE GENOMIC DNA]</scope>
    <source>
        <strain evidence="7 8">BK-1</strain>
    </source>
</reference>
<comment type="subunit">
    <text evidence="2">Forms a 24-polypeptide structural core with octahedral symmetry.</text>
</comment>
<dbReference type="CDD" id="cd06849">
    <property type="entry name" value="lipoyl_domain"/>
    <property type="match status" value="1"/>
</dbReference>
<evidence type="ECO:0000256" key="3">
    <source>
        <dbReference type="ARBA" id="ARBA00022679"/>
    </source>
</evidence>
<dbReference type="Gene3D" id="2.40.50.100">
    <property type="match status" value="1"/>
</dbReference>
<dbReference type="Pfam" id="PF00364">
    <property type="entry name" value="Biotin_lipoyl"/>
    <property type="match status" value="1"/>
</dbReference>
<keyword evidence="8" id="KW-1185">Reference proteome</keyword>
<feature type="domain" description="Lipoyl-binding" evidence="6">
    <location>
        <begin position="7"/>
        <end position="87"/>
    </location>
</feature>
<dbReference type="PANTHER" id="PTHR43178">
    <property type="entry name" value="DIHYDROLIPOAMIDE ACETYLTRANSFERASE COMPONENT OF PYRUVATE DEHYDROGENASE COMPLEX"/>
    <property type="match status" value="1"/>
</dbReference>
<dbReference type="PANTHER" id="PTHR43178:SF2">
    <property type="entry name" value="DIHYDROLIPOYLLYSINE-RESIDUE ACETYLTRANSFERASE COMPONENT OF PYRUVATE DEHYDROGENASE COMPLEX"/>
    <property type="match status" value="1"/>
</dbReference>
<keyword evidence="5 7" id="KW-0012">Acyltransferase</keyword>
<gene>
    <name evidence="7" type="ORF">FHP88_13005</name>
</gene>
<dbReference type="InterPro" id="IPR000089">
    <property type="entry name" value="Biotin_lipoyl"/>
</dbReference>
<sequence>MTQLLEIRLPSMPECWESCGACGDEEVLVAEILISPGDQVQFDDPLITLETDKTTLDIPSPYSGVVVDLHIAVGDPIGEGDLILRLRRG</sequence>
<dbReference type="GO" id="GO:0016407">
    <property type="term" value="F:acetyltransferase activity"/>
    <property type="evidence" value="ECO:0007669"/>
    <property type="project" value="TreeGrafter"/>
</dbReference>
<organism evidence="7 8">
    <name type="scientific">Sedimenticola selenatireducens</name>
    <dbReference type="NCBI Taxonomy" id="191960"/>
    <lineage>
        <taxon>Bacteria</taxon>
        <taxon>Pseudomonadati</taxon>
        <taxon>Pseudomonadota</taxon>
        <taxon>Gammaproteobacteria</taxon>
        <taxon>Chromatiales</taxon>
        <taxon>Sedimenticolaceae</taxon>
        <taxon>Sedimenticola</taxon>
    </lineage>
</organism>
<evidence type="ECO:0000256" key="5">
    <source>
        <dbReference type="ARBA" id="ARBA00023315"/>
    </source>
</evidence>
<dbReference type="AlphaFoldDB" id="A0A557S534"/>
<dbReference type="GO" id="GO:0005737">
    <property type="term" value="C:cytoplasm"/>
    <property type="evidence" value="ECO:0007669"/>
    <property type="project" value="TreeGrafter"/>
</dbReference>
<dbReference type="InterPro" id="IPR003016">
    <property type="entry name" value="2-oxoA_DH_lipoyl-BS"/>
</dbReference>
<dbReference type="PROSITE" id="PS00189">
    <property type="entry name" value="LIPOYL"/>
    <property type="match status" value="1"/>
</dbReference>
<evidence type="ECO:0000259" key="6">
    <source>
        <dbReference type="PROSITE" id="PS50968"/>
    </source>
</evidence>
<dbReference type="GO" id="GO:0031405">
    <property type="term" value="F:lipoic acid binding"/>
    <property type="evidence" value="ECO:0007669"/>
    <property type="project" value="TreeGrafter"/>
</dbReference>
<dbReference type="Proteomes" id="UP000316649">
    <property type="component" value="Unassembled WGS sequence"/>
</dbReference>
<comment type="caution">
    <text evidence="7">The sequence shown here is derived from an EMBL/GenBank/DDBJ whole genome shotgun (WGS) entry which is preliminary data.</text>
</comment>
<evidence type="ECO:0000313" key="7">
    <source>
        <dbReference type="EMBL" id="TVO72505.1"/>
    </source>
</evidence>
<protein>
    <submittedName>
        <fullName evidence="7">Dihydrolipoamide acyltransferase</fullName>
    </submittedName>
</protein>
<dbReference type="InterPro" id="IPR050743">
    <property type="entry name" value="2-oxoacid_DH_E2_comp"/>
</dbReference>
<dbReference type="InterPro" id="IPR011053">
    <property type="entry name" value="Single_hybrid_motif"/>
</dbReference>
<keyword evidence="4" id="KW-0450">Lipoyl</keyword>
<dbReference type="EMBL" id="VMNH01000016">
    <property type="protein sequence ID" value="TVO72505.1"/>
    <property type="molecule type" value="Genomic_DNA"/>
</dbReference>
<proteinExistence type="predicted"/>
<evidence type="ECO:0000313" key="8">
    <source>
        <dbReference type="Proteomes" id="UP000316649"/>
    </source>
</evidence>
<dbReference type="SUPFAM" id="SSF51230">
    <property type="entry name" value="Single hybrid motif"/>
    <property type="match status" value="1"/>
</dbReference>
<name>A0A557S534_9GAMM</name>
<dbReference type="PROSITE" id="PS50968">
    <property type="entry name" value="BIOTINYL_LIPOYL"/>
    <property type="match status" value="1"/>
</dbReference>
<evidence type="ECO:0000256" key="1">
    <source>
        <dbReference type="ARBA" id="ARBA00001938"/>
    </source>
</evidence>
<dbReference type="OrthoDB" id="9775513at2"/>